<evidence type="ECO:0000313" key="2">
    <source>
        <dbReference type="Proteomes" id="UP000801492"/>
    </source>
</evidence>
<sequence length="101" mass="11622">MANSKPLFMLLLAEKEYIKDHLLLYTTMSPFIAACTQRFEHALKYKEMPNIAREQPGLICYCNLPFFTSLNKKLCNSTLSKGLKNLNISTHQHVQDVQFIA</sequence>
<accession>A0A8K0CIS7</accession>
<evidence type="ECO:0000313" key="1">
    <source>
        <dbReference type="EMBL" id="KAF2884737.1"/>
    </source>
</evidence>
<dbReference type="EMBL" id="VTPC01090141">
    <property type="protein sequence ID" value="KAF2884737.1"/>
    <property type="molecule type" value="Genomic_DNA"/>
</dbReference>
<protein>
    <submittedName>
        <fullName evidence="1">Uncharacterized protein</fullName>
    </submittedName>
</protein>
<gene>
    <name evidence="1" type="ORF">ILUMI_21463</name>
</gene>
<organism evidence="1 2">
    <name type="scientific">Ignelater luminosus</name>
    <name type="common">Cucubano</name>
    <name type="synonym">Pyrophorus luminosus</name>
    <dbReference type="NCBI Taxonomy" id="2038154"/>
    <lineage>
        <taxon>Eukaryota</taxon>
        <taxon>Metazoa</taxon>
        <taxon>Ecdysozoa</taxon>
        <taxon>Arthropoda</taxon>
        <taxon>Hexapoda</taxon>
        <taxon>Insecta</taxon>
        <taxon>Pterygota</taxon>
        <taxon>Neoptera</taxon>
        <taxon>Endopterygota</taxon>
        <taxon>Coleoptera</taxon>
        <taxon>Polyphaga</taxon>
        <taxon>Elateriformia</taxon>
        <taxon>Elateroidea</taxon>
        <taxon>Elateridae</taxon>
        <taxon>Agrypninae</taxon>
        <taxon>Pyrophorini</taxon>
        <taxon>Ignelater</taxon>
    </lineage>
</organism>
<proteinExistence type="predicted"/>
<dbReference type="Proteomes" id="UP000801492">
    <property type="component" value="Unassembled WGS sequence"/>
</dbReference>
<dbReference type="AlphaFoldDB" id="A0A8K0CIS7"/>
<reference evidence="1" key="1">
    <citation type="submission" date="2019-08" db="EMBL/GenBank/DDBJ databases">
        <title>The genome of the North American firefly Photinus pyralis.</title>
        <authorList>
            <consortium name="Photinus pyralis genome working group"/>
            <person name="Fallon T.R."/>
            <person name="Sander Lower S.E."/>
            <person name="Weng J.-K."/>
        </authorList>
    </citation>
    <scope>NUCLEOTIDE SEQUENCE</scope>
    <source>
        <strain evidence="1">TRF0915ILg1</strain>
        <tissue evidence="1">Whole body</tissue>
    </source>
</reference>
<name>A0A8K0CIS7_IGNLU</name>
<dbReference type="PROSITE" id="PS51257">
    <property type="entry name" value="PROKAR_LIPOPROTEIN"/>
    <property type="match status" value="1"/>
</dbReference>
<keyword evidence="2" id="KW-1185">Reference proteome</keyword>
<comment type="caution">
    <text evidence="1">The sequence shown here is derived from an EMBL/GenBank/DDBJ whole genome shotgun (WGS) entry which is preliminary data.</text>
</comment>